<dbReference type="PIRSF" id="PIRSF016578">
    <property type="entry name" value="HsaA"/>
    <property type="match status" value="1"/>
</dbReference>
<evidence type="ECO:0000313" key="3">
    <source>
        <dbReference type="Proteomes" id="UP001595999"/>
    </source>
</evidence>
<dbReference type="EMBL" id="JBHSEK010000006">
    <property type="protein sequence ID" value="MFC4490161.1"/>
    <property type="molecule type" value="Genomic_DNA"/>
</dbReference>
<dbReference type="InterPro" id="IPR046373">
    <property type="entry name" value="Acyl-CoA_Oxase/DH_mid-dom_sf"/>
</dbReference>
<dbReference type="Proteomes" id="UP001595999">
    <property type="component" value="Unassembled WGS sequence"/>
</dbReference>
<dbReference type="InterPro" id="IPR037069">
    <property type="entry name" value="AcylCoA_DH/ox_N_sf"/>
</dbReference>
<dbReference type="InterPro" id="IPR013786">
    <property type="entry name" value="AcylCoA_DH/ox_N"/>
</dbReference>
<name>A0ABV8ZTJ9_9NEIS</name>
<evidence type="ECO:0000313" key="2">
    <source>
        <dbReference type="EMBL" id="MFC4490161.1"/>
    </source>
</evidence>
<feature type="domain" description="Acyl-CoA dehydrogenase/oxidase N-terminal" evidence="1">
    <location>
        <begin position="34"/>
        <end position="142"/>
    </location>
</feature>
<gene>
    <name evidence="2" type="ORF">ACFO0R_11055</name>
</gene>
<accession>A0ABV8ZTJ9</accession>
<dbReference type="Pfam" id="PF02771">
    <property type="entry name" value="Acyl-CoA_dh_N"/>
    <property type="match status" value="1"/>
</dbReference>
<dbReference type="InterPro" id="IPR009100">
    <property type="entry name" value="AcylCoA_DH/oxidase_NM_dom_sf"/>
</dbReference>
<dbReference type="RefSeq" id="WP_378124589.1">
    <property type="nucleotide sequence ID" value="NZ_JBHSEK010000006.1"/>
</dbReference>
<dbReference type="Gene3D" id="1.10.540.10">
    <property type="entry name" value="Acyl-CoA dehydrogenase/oxidase, N-terminal domain"/>
    <property type="match status" value="1"/>
</dbReference>
<proteinExistence type="predicted"/>
<dbReference type="Gene3D" id="2.40.110.10">
    <property type="entry name" value="Butyryl-CoA Dehydrogenase, subunit A, domain 2"/>
    <property type="match status" value="1"/>
</dbReference>
<dbReference type="SUPFAM" id="SSF47203">
    <property type="entry name" value="Acyl-CoA dehydrogenase C-terminal domain-like"/>
    <property type="match status" value="1"/>
</dbReference>
<dbReference type="PANTHER" id="PTHR43884">
    <property type="entry name" value="ACYL-COA DEHYDROGENASE"/>
    <property type="match status" value="1"/>
</dbReference>
<dbReference type="Gene3D" id="1.20.140.10">
    <property type="entry name" value="Butyryl-CoA Dehydrogenase, subunit A, domain 3"/>
    <property type="match status" value="1"/>
</dbReference>
<organism evidence="2 3">
    <name type="scientific">Chromobacterium aquaticum</name>
    <dbReference type="NCBI Taxonomy" id="467180"/>
    <lineage>
        <taxon>Bacteria</taxon>
        <taxon>Pseudomonadati</taxon>
        <taxon>Pseudomonadota</taxon>
        <taxon>Betaproteobacteria</taxon>
        <taxon>Neisseriales</taxon>
        <taxon>Chromobacteriaceae</taxon>
        <taxon>Chromobacterium</taxon>
    </lineage>
</organism>
<dbReference type="InterPro" id="IPR036250">
    <property type="entry name" value="AcylCo_DH-like_C"/>
</dbReference>
<dbReference type="PANTHER" id="PTHR43884:SF12">
    <property type="entry name" value="ISOVALERYL-COA DEHYDROGENASE, MITOCHONDRIAL-RELATED"/>
    <property type="match status" value="1"/>
</dbReference>
<comment type="caution">
    <text evidence="2">The sequence shown here is derived from an EMBL/GenBank/DDBJ whole genome shotgun (WGS) entry which is preliminary data.</text>
</comment>
<reference evidence="3" key="1">
    <citation type="journal article" date="2019" name="Int. J. Syst. Evol. Microbiol.">
        <title>The Global Catalogue of Microorganisms (GCM) 10K type strain sequencing project: providing services to taxonomists for standard genome sequencing and annotation.</title>
        <authorList>
            <consortium name="The Broad Institute Genomics Platform"/>
            <consortium name="The Broad Institute Genome Sequencing Center for Infectious Disease"/>
            <person name="Wu L."/>
            <person name="Ma J."/>
        </authorList>
    </citation>
    <scope>NUCLEOTIDE SEQUENCE [LARGE SCALE GENOMIC DNA]</scope>
    <source>
        <strain evidence="3">CGMCC 4.7608</strain>
    </source>
</reference>
<dbReference type="SUPFAM" id="SSF56645">
    <property type="entry name" value="Acyl-CoA dehydrogenase NM domain-like"/>
    <property type="match status" value="1"/>
</dbReference>
<evidence type="ECO:0000259" key="1">
    <source>
        <dbReference type="Pfam" id="PF02771"/>
    </source>
</evidence>
<protein>
    <submittedName>
        <fullName evidence="2">Acyl-CoA dehydrogenase family protein</fullName>
    </submittedName>
</protein>
<sequence>MNRWHAARMDSAVHRAQNAAEINQPSPSAMHQAEALALLRRIDQRVRQQLAPQATAIDQQALYPQAMLRGLGDDGAYAALLPAERGGSGLGLATLMAAIAEVGAACGSTAFLAWCQSACVYLLLHAAPRAELQTILAELAAGRLLGGPGLSNAIKHLAGLEAMRLRAEPCPQGYRISGELPWVSNLGPGHLFAAAAACADGDKLAFLVDCDTPGVQLNAGPPIAGMGGTRTLCVKLDQVLITPERVLAEPAAFAGFIRRVRPGFVLAQAAVGLGIVQGCLDDILAANRRDGEQNRWLDHSYDELAAELAALWREAKTLAPLAEAGQLAAPRVLRLRAKVSELCLRAAMSAQLHAGAAGYLLSHPAQRRLREASFIAIVTPTLKQLRREIHLAEQTQPA</sequence>
<keyword evidence="3" id="KW-1185">Reference proteome</keyword>